<dbReference type="OMA" id="FVCSCNM"/>
<dbReference type="InterPro" id="IPR007419">
    <property type="entry name" value="BFD-like_2Fe2S-bd_dom"/>
</dbReference>
<dbReference type="Proteomes" id="UP000075787">
    <property type="component" value="Unassembled WGS sequence"/>
</dbReference>
<dbReference type="GO" id="GO:0051537">
    <property type="term" value="F:2 iron, 2 sulfur cluster binding"/>
    <property type="evidence" value="ECO:0007669"/>
    <property type="project" value="UniProtKB-KW"/>
</dbReference>
<protein>
    <recommendedName>
        <fullName evidence="7">Bacterioferritin-associated ferredoxin</fullName>
    </recommendedName>
</protein>
<keyword evidence="5" id="KW-0408">Iron</keyword>
<evidence type="ECO:0000256" key="4">
    <source>
        <dbReference type="ARBA" id="ARBA00022982"/>
    </source>
</evidence>
<dbReference type="PANTHER" id="PTHR37424">
    <property type="entry name" value="BACTERIOFERRITIN-ASSOCIATED FERREDOXIN"/>
    <property type="match status" value="1"/>
</dbReference>
<comment type="similarity">
    <text evidence="8">Belongs to the Bfd family.</text>
</comment>
<keyword evidence="4" id="KW-0249">Electron transport</keyword>
<keyword evidence="2" id="KW-0001">2Fe-2S</keyword>
<dbReference type="RefSeq" id="WP_014744140.1">
    <property type="nucleotide sequence ID" value="NZ_CP121045.1"/>
</dbReference>
<keyword evidence="1" id="KW-0813">Transport</keyword>
<organism evidence="10 11">
    <name type="scientific">Tistrella mobilis</name>
    <dbReference type="NCBI Taxonomy" id="171437"/>
    <lineage>
        <taxon>Bacteria</taxon>
        <taxon>Pseudomonadati</taxon>
        <taxon>Pseudomonadota</taxon>
        <taxon>Alphaproteobacteria</taxon>
        <taxon>Geminicoccales</taxon>
        <taxon>Geminicoccaceae</taxon>
        <taxon>Tistrella</taxon>
    </lineage>
</organism>
<evidence type="ECO:0000259" key="9">
    <source>
        <dbReference type="Pfam" id="PF04324"/>
    </source>
</evidence>
<evidence type="ECO:0000256" key="2">
    <source>
        <dbReference type="ARBA" id="ARBA00022714"/>
    </source>
</evidence>
<sequence>MYVCICNGLTERRVREAAAGARSVSGVYRALGTRPQCGKCIDCVRAMLPGCGSTGAEAANAAVPASIRA</sequence>
<evidence type="ECO:0000256" key="5">
    <source>
        <dbReference type="ARBA" id="ARBA00023004"/>
    </source>
</evidence>
<evidence type="ECO:0000256" key="1">
    <source>
        <dbReference type="ARBA" id="ARBA00022448"/>
    </source>
</evidence>
<dbReference type="OrthoDB" id="7428628at2"/>
<proteinExistence type="inferred from homology"/>
<accession>A0A162JKV9</accession>
<evidence type="ECO:0000313" key="11">
    <source>
        <dbReference type="Proteomes" id="UP000075787"/>
    </source>
</evidence>
<dbReference type="PANTHER" id="PTHR37424:SF1">
    <property type="entry name" value="BACTERIOFERRITIN-ASSOCIATED FERREDOXIN"/>
    <property type="match status" value="1"/>
</dbReference>
<evidence type="ECO:0000256" key="8">
    <source>
        <dbReference type="ARBA" id="ARBA00046332"/>
    </source>
</evidence>
<dbReference type="GeneID" id="97240437"/>
<name>A0A162JKV9_9PROT</name>
<dbReference type="EMBL" id="LPZR01000228">
    <property type="protein sequence ID" value="KYO49402.1"/>
    <property type="molecule type" value="Genomic_DNA"/>
</dbReference>
<dbReference type="InterPro" id="IPR041854">
    <property type="entry name" value="BFD-like_2Fe2S-bd_dom_sf"/>
</dbReference>
<dbReference type="AlphaFoldDB" id="A0A162JKV9"/>
<dbReference type="GO" id="GO:0046872">
    <property type="term" value="F:metal ion binding"/>
    <property type="evidence" value="ECO:0007669"/>
    <property type="project" value="UniProtKB-KW"/>
</dbReference>
<comment type="caution">
    <text evidence="10">The sequence shown here is derived from an EMBL/GenBank/DDBJ whole genome shotgun (WGS) entry which is preliminary data.</text>
</comment>
<gene>
    <name evidence="10" type="ORF">AUP44_17820</name>
</gene>
<evidence type="ECO:0000256" key="3">
    <source>
        <dbReference type="ARBA" id="ARBA00022723"/>
    </source>
</evidence>
<reference evidence="10 11" key="1">
    <citation type="submission" date="2015-12" db="EMBL/GenBank/DDBJ databases">
        <title>Genome sequence of Tistrella mobilis MCCC 1A02139.</title>
        <authorList>
            <person name="Lu L."/>
            <person name="Lai Q."/>
            <person name="Shao Z."/>
            <person name="Qian P."/>
        </authorList>
    </citation>
    <scope>NUCLEOTIDE SEQUENCE [LARGE SCALE GENOMIC DNA]</scope>
    <source>
        <strain evidence="10 11">MCCC 1A02139</strain>
    </source>
</reference>
<keyword evidence="3" id="KW-0479">Metal-binding</keyword>
<evidence type="ECO:0000256" key="6">
    <source>
        <dbReference type="ARBA" id="ARBA00023014"/>
    </source>
</evidence>
<keyword evidence="6" id="KW-0411">Iron-sulfur</keyword>
<dbReference type="Pfam" id="PF04324">
    <property type="entry name" value="Fer2_BFD"/>
    <property type="match status" value="1"/>
</dbReference>
<dbReference type="InterPro" id="IPR052371">
    <property type="entry name" value="BFD-associated_ferredoxin"/>
</dbReference>
<dbReference type="Gene3D" id="1.10.10.1100">
    <property type="entry name" value="BFD-like [2Fe-2S]-binding domain"/>
    <property type="match status" value="1"/>
</dbReference>
<feature type="domain" description="BFD-like [2Fe-2S]-binding" evidence="9">
    <location>
        <begin position="2"/>
        <end position="48"/>
    </location>
</feature>
<evidence type="ECO:0000313" key="10">
    <source>
        <dbReference type="EMBL" id="KYO49402.1"/>
    </source>
</evidence>
<evidence type="ECO:0000256" key="7">
    <source>
        <dbReference type="ARBA" id="ARBA00039386"/>
    </source>
</evidence>